<dbReference type="Proteomes" id="UP000253551">
    <property type="component" value="Unassembled WGS sequence"/>
</dbReference>
<gene>
    <name evidence="1" type="ORF">CU098_008371</name>
</gene>
<organism evidence="1 2">
    <name type="scientific">Rhizopus stolonifer</name>
    <name type="common">Rhizopus nigricans</name>
    <dbReference type="NCBI Taxonomy" id="4846"/>
    <lineage>
        <taxon>Eukaryota</taxon>
        <taxon>Fungi</taxon>
        <taxon>Fungi incertae sedis</taxon>
        <taxon>Mucoromycota</taxon>
        <taxon>Mucoromycotina</taxon>
        <taxon>Mucoromycetes</taxon>
        <taxon>Mucorales</taxon>
        <taxon>Mucorineae</taxon>
        <taxon>Rhizopodaceae</taxon>
        <taxon>Rhizopus</taxon>
    </lineage>
</organism>
<name>A0A367KHS9_RHIST</name>
<evidence type="ECO:0000313" key="2">
    <source>
        <dbReference type="Proteomes" id="UP000253551"/>
    </source>
</evidence>
<sequence length="190" mass="21883">SFRTKIGTIIEGYQRAYKLHTSIEFGDLSNKSMRVQLENICKRYYDLLPLMRDSNTEEVLTISSARNFNEREALEQFQAVNKKRRRIVAVESEEESSVKKGKKRATHNFDVEKLLEANKKFTENVEKSAKVAKFTFASKFADLITSGKTLKEAAKIIDICEQLSEGKSIRSIRYDDDEERSSIRDKPSTN</sequence>
<dbReference type="AlphaFoldDB" id="A0A367KHS9"/>
<dbReference type="EMBL" id="PJQM01001700">
    <property type="protein sequence ID" value="RCI01709.1"/>
    <property type="molecule type" value="Genomic_DNA"/>
</dbReference>
<feature type="non-terminal residue" evidence="1">
    <location>
        <position position="1"/>
    </location>
</feature>
<comment type="caution">
    <text evidence="1">The sequence shown here is derived from an EMBL/GenBank/DDBJ whole genome shotgun (WGS) entry which is preliminary data.</text>
</comment>
<evidence type="ECO:0000313" key="1">
    <source>
        <dbReference type="EMBL" id="RCI01709.1"/>
    </source>
</evidence>
<accession>A0A367KHS9</accession>
<protein>
    <submittedName>
        <fullName evidence="1">Uncharacterized protein</fullName>
    </submittedName>
</protein>
<reference evidence="1 2" key="1">
    <citation type="journal article" date="2018" name="G3 (Bethesda)">
        <title>Phylogenetic and Phylogenomic Definition of Rhizopus Species.</title>
        <authorList>
            <person name="Gryganskyi A.P."/>
            <person name="Golan J."/>
            <person name="Dolatabadi S."/>
            <person name="Mondo S."/>
            <person name="Robb S."/>
            <person name="Idnurm A."/>
            <person name="Muszewska A."/>
            <person name="Steczkiewicz K."/>
            <person name="Masonjones S."/>
            <person name="Liao H.L."/>
            <person name="Gajdeczka M.T."/>
            <person name="Anike F."/>
            <person name="Vuek A."/>
            <person name="Anishchenko I.M."/>
            <person name="Voigt K."/>
            <person name="de Hoog G.S."/>
            <person name="Smith M.E."/>
            <person name="Heitman J."/>
            <person name="Vilgalys R."/>
            <person name="Stajich J.E."/>
        </authorList>
    </citation>
    <scope>NUCLEOTIDE SEQUENCE [LARGE SCALE GENOMIC DNA]</scope>
    <source>
        <strain evidence="1 2">LSU 92-RS-03</strain>
    </source>
</reference>
<proteinExistence type="predicted"/>
<keyword evidence="2" id="KW-1185">Reference proteome</keyword>